<dbReference type="EMBL" id="CAKJTI010000005">
    <property type="protein sequence ID" value="CAG9612269.1"/>
    <property type="molecule type" value="Genomic_DNA"/>
</dbReference>
<dbReference type="PANTHER" id="PTHR42709">
    <property type="entry name" value="ALKALINE PHOSPHATASE LIKE PROTEIN"/>
    <property type="match status" value="1"/>
</dbReference>
<keyword evidence="2" id="KW-1133">Transmembrane helix</keyword>
<dbReference type="Proteomes" id="UP000789423">
    <property type="component" value="Unassembled WGS sequence"/>
</dbReference>
<feature type="domain" description="VTT" evidence="3">
    <location>
        <begin position="30"/>
        <end position="156"/>
    </location>
</feature>
<protein>
    <submittedName>
        <fullName evidence="4">Protein DedA</fullName>
    </submittedName>
</protein>
<dbReference type="PANTHER" id="PTHR42709:SF9">
    <property type="entry name" value="ALKALINE PHOSPHATASE LIKE PROTEIN"/>
    <property type="match status" value="1"/>
</dbReference>
<dbReference type="Pfam" id="PF09335">
    <property type="entry name" value="VTT_dom"/>
    <property type="match status" value="1"/>
</dbReference>
<comment type="similarity">
    <text evidence="1">Belongs to the DedA family.</text>
</comment>
<proteinExistence type="inferred from homology"/>
<dbReference type="InterPro" id="IPR032816">
    <property type="entry name" value="VTT_dom"/>
</dbReference>
<sequence>MEQHIGELIAHYGYYGIIIALAGGIVGLPIPDEFLLTFVGYNISRGYMSGTEAFMSSMAGSILGITLSYMLGLKLGLPVLKKYGSKVGIKEAQIERTHILFGKYGPFLLMIGYFLPGVRHLTAYFAGMSNLKWGKFCLYAYGGALIWVSVFIGLGWKLGEKWREVEYNLHRYGFWIFIISIVIALIVYTYVRIQNAKKNR</sequence>
<evidence type="ECO:0000256" key="2">
    <source>
        <dbReference type="SAM" id="Phobius"/>
    </source>
</evidence>
<feature type="transmembrane region" description="Helical" evidence="2">
    <location>
        <begin position="107"/>
        <end position="126"/>
    </location>
</feature>
<keyword evidence="2" id="KW-0472">Membrane</keyword>
<feature type="transmembrane region" description="Helical" evidence="2">
    <location>
        <begin position="172"/>
        <end position="191"/>
    </location>
</feature>
<keyword evidence="5" id="KW-1185">Reference proteome</keyword>
<evidence type="ECO:0000313" key="4">
    <source>
        <dbReference type="EMBL" id="CAG9612269.1"/>
    </source>
</evidence>
<name>A0ABM8Y976_9BACI</name>
<gene>
    <name evidence="4" type="primary">dedA_1</name>
    <name evidence="4" type="ORF">BACCIP111899_01442</name>
</gene>
<feature type="transmembrane region" description="Helical" evidence="2">
    <location>
        <begin position="53"/>
        <end position="72"/>
    </location>
</feature>
<organism evidence="4 5">
    <name type="scientific">Bacillus rhizoplanae</name>
    <dbReference type="NCBI Taxonomy" id="2880966"/>
    <lineage>
        <taxon>Bacteria</taxon>
        <taxon>Bacillati</taxon>
        <taxon>Bacillota</taxon>
        <taxon>Bacilli</taxon>
        <taxon>Bacillales</taxon>
        <taxon>Bacillaceae</taxon>
        <taxon>Bacillus</taxon>
    </lineage>
</organism>
<reference evidence="4 5" key="1">
    <citation type="submission" date="2021-10" db="EMBL/GenBank/DDBJ databases">
        <authorList>
            <person name="Criscuolo A."/>
        </authorList>
    </citation>
    <scope>NUCLEOTIDE SEQUENCE [LARGE SCALE GENOMIC DNA]</scope>
    <source>
        <strain evidence="5">CIP 111899</strain>
    </source>
</reference>
<keyword evidence="2" id="KW-0812">Transmembrane</keyword>
<accession>A0ABM8Y976</accession>
<feature type="transmembrane region" description="Helical" evidence="2">
    <location>
        <begin position="12"/>
        <end position="41"/>
    </location>
</feature>
<dbReference type="InterPro" id="IPR051311">
    <property type="entry name" value="DedA_domain"/>
</dbReference>
<evidence type="ECO:0000256" key="1">
    <source>
        <dbReference type="ARBA" id="ARBA00010792"/>
    </source>
</evidence>
<feature type="transmembrane region" description="Helical" evidence="2">
    <location>
        <begin position="138"/>
        <end position="156"/>
    </location>
</feature>
<comment type="caution">
    <text evidence="4">The sequence shown here is derived from an EMBL/GenBank/DDBJ whole genome shotgun (WGS) entry which is preliminary data.</text>
</comment>
<evidence type="ECO:0000259" key="3">
    <source>
        <dbReference type="Pfam" id="PF09335"/>
    </source>
</evidence>
<evidence type="ECO:0000313" key="5">
    <source>
        <dbReference type="Proteomes" id="UP000789423"/>
    </source>
</evidence>
<dbReference type="RefSeq" id="WP_230574462.1">
    <property type="nucleotide sequence ID" value="NZ_CAKJTI010000005.1"/>
</dbReference>